<dbReference type="Gene3D" id="3.40.630.10">
    <property type="entry name" value="Zn peptidases"/>
    <property type="match status" value="1"/>
</dbReference>
<dbReference type="AlphaFoldDB" id="A0A1M5U5N2"/>
<evidence type="ECO:0000259" key="9">
    <source>
        <dbReference type="PROSITE" id="PS00631"/>
    </source>
</evidence>
<feature type="binding site" evidence="8">
    <location>
        <position position="278"/>
    </location>
    <ligand>
        <name>Mn(2+)</name>
        <dbReference type="ChEBI" id="CHEBI:29035"/>
        <label>2</label>
    </ligand>
</feature>
<dbReference type="STRING" id="1121409.SAMN02745124_01018"/>
<feature type="binding site" evidence="8">
    <location>
        <position position="357"/>
    </location>
    <ligand>
        <name>Mn(2+)</name>
        <dbReference type="ChEBI" id="CHEBI:29035"/>
        <label>1</label>
    </ligand>
</feature>
<dbReference type="InterPro" id="IPR008283">
    <property type="entry name" value="Peptidase_M17_N"/>
</dbReference>
<comment type="catalytic activity">
    <reaction evidence="1 8">
        <text>Release of an N-terminal amino acid, Xaa-|-Yaa-, in which Xaa is preferably Leu, but may be other amino acids including Pro although not Arg or Lys, and Yaa may be Pro. Amino acid amides and methyl esters are also readily hydrolyzed, but rates on arylamides are exceedingly low.</text>
        <dbReference type="EC" id="3.4.11.1"/>
    </reaction>
</comment>
<comment type="function">
    <text evidence="8">Presumably involved in the processing and regular turnover of intracellular proteins. Catalyzes the removal of unsubstituted N-terminal amino acids from various peptides.</text>
</comment>
<evidence type="ECO:0000313" key="10">
    <source>
        <dbReference type="EMBL" id="SHH58274.1"/>
    </source>
</evidence>
<dbReference type="GO" id="GO:0030145">
    <property type="term" value="F:manganese ion binding"/>
    <property type="evidence" value="ECO:0007669"/>
    <property type="project" value="UniProtKB-UniRule"/>
</dbReference>
<sequence>MKDTKIVVSDHSPQACAASLLVFLTAEQKSAPPTADEMIANLVADLFHLGDFKGKKEETSLHYGQYVSLAGPVVAKRLLLIGLGELKKELPQPELLERLRCAGGIIAGTAQKVKAESVAVVAPHFLIDLTDRGAEQICEGVLLGDYHFNKYKKQDPEDPFFPGIEELTLLTSQRQSVRKAAKRAAVSAQAAIVARDMAHEPGSSWTPQSFADFARDLGKGKNMKYTVLEKSHLQKAGMGGILAVNRGSAVGPKLIVLEYLPKSYKRTLLLVGKGITFDSGGVSLKPAAGMQDMKYDMCGGAAVLAVMQAVAAEKPSLRVIGVVPATDNMSGSAALKPGDIITHYNGTTAEVVNTDAEGRLILADALAYGIEKFKPDGVIDLATLTGAVIIGLGHHRSGLFSNHDQFAEQVLSAGEATGEPLWRMPLGPEYSKQIESDVADIKNIGGKEAGAITAAAYLEKFVGDTPWAHLDIAGTAWDFTKKPYIPKGPSGIGVRTLLAVIRNGKNLNWS</sequence>
<dbReference type="SUPFAM" id="SSF52949">
    <property type="entry name" value="Macro domain-like"/>
    <property type="match status" value="1"/>
</dbReference>
<dbReference type="SUPFAM" id="SSF53187">
    <property type="entry name" value="Zn-dependent exopeptidases"/>
    <property type="match status" value="1"/>
</dbReference>
<dbReference type="CDD" id="cd00433">
    <property type="entry name" value="Peptidase_M17"/>
    <property type="match status" value="1"/>
</dbReference>
<dbReference type="PANTHER" id="PTHR11963">
    <property type="entry name" value="LEUCINE AMINOPEPTIDASE-RELATED"/>
    <property type="match status" value="1"/>
</dbReference>
<keyword evidence="11" id="KW-1185">Reference proteome</keyword>
<dbReference type="EC" id="3.4.11.1" evidence="8"/>
<accession>A0A1M5U5N2</accession>
<dbReference type="NCBIfam" id="NF002073">
    <property type="entry name" value="PRK00913.1-2"/>
    <property type="match status" value="1"/>
</dbReference>
<name>A0A1M5U5N2_9BACT</name>
<feature type="active site" evidence="8">
    <location>
        <position position="359"/>
    </location>
</feature>
<dbReference type="HAMAP" id="MF_00181">
    <property type="entry name" value="Cytosol_peptidase_M17"/>
    <property type="match status" value="1"/>
</dbReference>
<dbReference type="OrthoDB" id="9809354at2"/>
<protein>
    <recommendedName>
        <fullName evidence="8">Probable cytosol aminopeptidase</fullName>
        <ecNumber evidence="8">3.4.11.1</ecNumber>
    </recommendedName>
    <alternativeName>
        <fullName evidence="8">Leucine aminopeptidase</fullName>
        <shortName evidence="8">LAP</shortName>
        <ecNumber evidence="8">3.4.11.10</ecNumber>
    </alternativeName>
    <alternativeName>
        <fullName evidence="8">Leucyl aminopeptidase</fullName>
    </alternativeName>
</protein>
<feature type="binding site" evidence="8">
    <location>
        <position position="273"/>
    </location>
    <ligand>
        <name>Mn(2+)</name>
        <dbReference type="ChEBI" id="CHEBI:29035"/>
        <label>2</label>
    </ligand>
</feature>
<dbReference type="NCBIfam" id="NF002074">
    <property type="entry name" value="PRK00913.1-4"/>
    <property type="match status" value="1"/>
</dbReference>
<dbReference type="GO" id="GO:0006508">
    <property type="term" value="P:proteolysis"/>
    <property type="evidence" value="ECO:0007669"/>
    <property type="project" value="UniProtKB-KW"/>
</dbReference>
<reference evidence="10 11" key="1">
    <citation type="submission" date="2016-11" db="EMBL/GenBank/DDBJ databases">
        <authorList>
            <person name="Jaros S."/>
            <person name="Januszkiewicz K."/>
            <person name="Wedrychowicz H."/>
        </authorList>
    </citation>
    <scope>NUCLEOTIDE SEQUENCE [LARGE SCALE GENOMIC DNA]</scope>
    <source>
        <strain evidence="10 11">DSM 9705</strain>
    </source>
</reference>
<gene>
    <name evidence="8" type="primary">pepA</name>
    <name evidence="10" type="ORF">SAMN02745124_01018</name>
</gene>
<dbReference type="InterPro" id="IPR000819">
    <property type="entry name" value="Peptidase_M17_C"/>
</dbReference>
<dbReference type="PROSITE" id="PS00631">
    <property type="entry name" value="CYTOSOL_AP"/>
    <property type="match status" value="1"/>
</dbReference>
<dbReference type="Proteomes" id="UP000184139">
    <property type="component" value="Unassembled WGS sequence"/>
</dbReference>
<dbReference type="EMBL" id="FQXS01000004">
    <property type="protein sequence ID" value="SHH58274.1"/>
    <property type="molecule type" value="Genomic_DNA"/>
</dbReference>
<evidence type="ECO:0000256" key="2">
    <source>
        <dbReference type="ARBA" id="ARBA00000967"/>
    </source>
</evidence>
<keyword evidence="8" id="KW-0963">Cytoplasm</keyword>
<comment type="catalytic activity">
    <reaction evidence="2 8">
        <text>Release of an N-terminal amino acid, preferentially leucine, but not glutamic or aspartic acids.</text>
        <dbReference type="EC" id="3.4.11.10"/>
    </reaction>
</comment>
<dbReference type="EC" id="3.4.11.10" evidence="8"/>
<keyword evidence="4 8" id="KW-0031">Aminopeptidase</keyword>
<keyword evidence="8" id="KW-0479">Metal-binding</keyword>
<dbReference type="RefSeq" id="WP_073373855.1">
    <property type="nucleotide sequence ID" value="NZ_FQXS01000004.1"/>
</dbReference>
<dbReference type="Gene3D" id="3.40.220.10">
    <property type="entry name" value="Leucine Aminopeptidase, subunit E, domain 1"/>
    <property type="match status" value="1"/>
</dbReference>
<feature type="binding site" evidence="8">
    <location>
        <position position="278"/>
    </location>
    <ligand>
        <name>Mn(2+)</name>
        <dbReference type="ChEBI" id="CHEBI:29035"/>
        <label>1</label>
    </ligand>
</feature>
<organism evidence="10 11">
    <name type="scientific">Desulfofustis glycolicus DSM 9705</name>
    <dbReference type="NCBI Taxonomy" id="1121409"/>
    <lineage>
        <taxon>Bacteria</taxon>
        <taxon>Pseudomonadati</taxon>
        <taxon>Thermodesulfobacteriota</taxon>
        <taxon>Desulfobulbia</taxon>
        <taxon>Desulfobulbales</taxon>
        <taxon>Desulfocapsaceae</taxon>
        <taxon>Desulfofustis</taxon>
    </lineage>
</organism>
<comment type="subcellular location">
    <subcellularLocation>
        <location evidence="8">Cytoplasm</location>
    </subcellularLocation>
</comment>
<evidence type="ECO:0000256" key="7">
    <source>
        <dbReference type="ARBA" id="ARBA00023211"/>
    </source>
</evidence>
<comment type="cofactor">
    <cofactor evidence="8">
        <name>Mn(2+)</name>
        <dbReference type="ChEBI" id="CHEBI:29035"/>
    </cofactor>
    <text evidence="8">Binds 2 manganese ions per subunit.</text>
</comment>
<evidence type="ECO:0000256" key="8">
    <source>
        <dbReference type="HAMAP-Rule" id="MF_00181"/>
    </source>
</evidence>
<evidence type="ECO:0000256" key="6">
    <source>
        <dbReference type="ARBA" id="ARBA00022801"/>
    </source>
</evidence>
<dbReference type="InterPro" id="IPR023042">
    <property type="entry name" value="Peptidase_M17_leu_NH2_pept"/>
</dbReference>
<proteinExistence type="inferred from homology"/>
<dbReference type="GO" id="GO:0005737">
    <property type="term" value="C:cytoplasm"/>
    <property type="evidence" value="ECO:0007669"/>
    <property type="project" value="UniProtKB-SubCell"/>
</dbReference>
<dbReference type="PRINTS" id="PR00481">
    <property type="entry name" value="LAMNOPPTDASE"/>
</dbReference>
<evidence type="ECO:0000256" key="3">
    <source>
        <dbReference type="ARBA" id="ARBA00009528"/>
    </source>
</evidence>
<dbReference type="PANTHER" id="PTHR11963:SF23">
    <property type="entry name" value="CYTOSOL AMINOPEPTIDASE"/>
    <property type="match status" value="1"/>
</dbReference>
<dbReference type="GO" id="GO:0070006">
    <property type="term" value="F:metalloaminopeptidase activity"/>
    <property type="evidence" value="ECO:0007669"/>
    <property type="project" value="InterPro"/>
</dbReference>
<dbReference type="Pfam" id="PF00883">
    <property type="entry name" value="Peptidase_M17"/>
    <property type="match status" value="1"/>
</dbReference>
<keyword evidence="7 8" id="KW-0464">Manganese</keyword>
<keyword evidence="5 8" id="KW-0645">Protease</keyword>
<evidence type="ECO:0000256" key="1">
    <source>
        <dbReference type="ARBA" id="ARBA00000135"/>
    </source>
</evidence>
<evidence type="ECO:0000256" key="5">
    <source>
        <dbReference type="ARBA" id="ARBA00022670"/>
    </source>
</evidence>
<feature type="binding site" evidence="8">
    <location>
        <position position="296"/>
    </location>
    <ligand>
        <name>Mn(2+)</name>
        <dbReference type="ChEBI" id="CHEBI:29035"/>
        <label>2</label>
    </ligand>
</feature>
<comment type="similarity">
    <text evidence="3 8">Belongs to the peptidase M17 family.</text>
</comment>
<feature type="binding site" evidence="8">
    <location>
        <position position="357"/>
    </location>
    <ligand>
        <name>Mn(2+)</name>
        <dbReference type="ChEBI" id="CHEBI:29035"/>
        <label>2</label>
    </ligand>
</feature>
<feature type="binding site" evidence="8">
    <location>
        <position position="355"/>
    </location>
    <ligand>
        <name>Mn(2+)</name>
        <dbReference type="ChEBI" id="CHEBI:29035"/>
        <label>1</label>
    </ligand>
</feature>
<keyword evidence="6 8" id="KW-0378">Hydrolase</keyword>
<dbReference type="InterPro" id="IPR043472">
    <property type="entry name" value="Macro_dom-like"/>
</dbReference>
<dbReference type="InterPro" id="IPR011356">
    <property type="entry name" value="Leucine_aapep/pepB"/>
</dbReference>
<dbReference type="Pfam" id="PF02789">
    <property type="entry name" value="Peptidase_M17_N"/>
    <property type="match status" value="1"/>
</dbReference>
<evidence type="ECO:0000313" key="11">
    <source>
        <dbReference type="Proteomes" id="UP000184139"/>
    </source>
</evidence>
<evidence type="ECO:0000256" key="4">
    <source>
        <dbReference type="ARBA" id="ARBA00022438"/>
    </source>
</evidence>
<feature type="domain" description="Cytosol aminopeptidase" evidence="9">
    <location>
        <begin position="353"/>
        <end position="360"/>
    </location>
</feature>
<feature type="active site" evidence="8">
    <location>
        <position position="285"/>
    </location>
</feature>